<evidence type="ECO:0000313" key="1">
    <source>
        <dbReference type="EMBL" id="KAJ1198795.1"/>
    </source>
</evidence>
<dbReference type="EMBL" id="JANPWB010000003">
    <property type="protein sequence ID" value="KAJ1198795.1"/>
    <property type="molecule type" value="Genomic_DNA"/>
</dbReference>
<reference evidence="1" key="1">
    <citation type="journal article" date="2022" name="bioRxiv">
        <title>Sequencing and chromosome-scale assembly of the giantPleurodeles waltlgenome.</title>
        <authorList>
            <person name="Brown T."/>
            <person name="Elewa A."/>
            <person name="Iarovenko S."/>
            <person name="Subramanian E."/>
            <person name="Araus A.J."/>
            <person name="Petzold A."/>
            <person name="Susuki M."/>
            <person name="Suzuki K.-i.T."/>
            <person name="Hayashi T."/>
            <person name="Toyoda A."/>
            <person name="Oliveira C."/>
            <person name="Osipova E."/>
            <person name="Leigh N.D."/>
            <person name="Simon A."/>
            <person name="Yun M.H."/>
        </authorList>
    </citation>
    <scope>NUCLEOTIDE SEQUENCE</scope>
    <source>
        <strain evidence="1">20211129_DDA</strain>
        <tissue evidence="1">Liver</tissue>
    </source>
</reference>
<accession>A0AAV7VEY6</accession>
<gene>
    <name evidence="1" type="ORF">NDU88_002634</name>
</gene>
<protein>
    <submittedName>
        <fullName evidence="1">Uncharacterized protein</fullName>
    </submittedName>
</protein>
<dbReference type="AlphaFoldDB" id="A0AAV7VEY6"/>
<name>A0AAV7VEY6_PLEWA</name>
<organism evidence="1 2">
    <name type="scientific">Pleurodeles waltl</name>
    <name type="common">Iberian ribbed newt</name>
    <dbReference type="NCBI Taxonomy" id="8319"/>
    <lineage>
        <taxon>Eukaryota</taxon>
        <taxon>Metazoa</taxon>
        <taxon>Chordata</taxon>
        <taxon>Craniata</taxon>
        <taxon>Vertebrata</taxon>
        <taxon>Euteleostomi</taxon>
        <taxon>Amphibia</taxon>
        <taxon>Batrachia</taxon>
        <taxon>Caudata</taxon>
        <taxon>Salamandroidea</taxon>
        <taxon>Salamandridae</taxon>
        <taxon>Pleurodelinae</taxon>
        <taxon>Pleurodeles</taxon>
    </lineage>
</organism>
<evidence type="ECO:0000313" key="2">
    <source>
        <dbReference type="Proteomes" id="UP001066276"/>
    </source>
</evidence>
<keyword evidence="2" id="KW-1185">Reference proteome</keyword>
<comment type="caution">
    <text evidence="1">The sequence shown here is derived from an EMBL/GenBank/DDBJ whole genome shotgun (WGS) entry which is preliminary data.</text>
</comment>
<sequence length="251" mass="26632">MEGATTPSGRDSSQFVHFYARERAWFKARRWLVLDPFGIAVRHWASPGASTFFGSFPLFLVLGPLEGPLGPSQAEGEARARGAGNFLPCSGPLKHGGPAPLSRSRHRPDRLFLRRVACPAGGSVGSPCAPPGTIAIPGGHSAGYPAVFAPRATRRIGGLSVSDGLPGQRRSVSDCRGVPASCLSSSVGKSDGRGCHFVFPRPPEEFTRYCICRGGISSETILSSASRFPVLILMGCCRFWVHCKVLVEAGP</sequence>
<proteinExistence type="predicted"/>
<dbReference type="Proteomes" id="UP001066276">
    <property type="component" value="Chromosome 2_1"/>
</dbReference>